<evidence type="ECO:0000256" key="1">
    <source>
        <dbReference type="SAM" id="SignalP"/>
    </source>
</evidence>
<name>A0A937CPJ3_9HYPH</name>
<protein>
    <submittedName>
        <fullName evidence="2">Uncharacterized protein</fullName>
    </submittedName>
</protein>
<accession>A0A937CPJ3</accession>
<dbReference type="GO" id="GO:0004623">
    <property type="term" value="F:phospholipase A2 activity"/>
    <property type="evidence" value="ECO:0007669"/>
    <property type="project" value="InterPro"/>
</dbReference>
<dbReference type="GO" id="GO:0006644">
    <property type="term" value="P:phospholipid metabolic process"/>
    <property type="evidence" value="ECO:0007669"/>
    <property type="project" value="InterPro"/>
</dbReference>
<dbReference type="SUPFAM" id="SSF48619">
    <property type="entry name" value="Phospholipase A2, PLA2"/>
    <property type="match status" value="1"/>
</dbReference>
<dbReference type="EMBL" id="JAEQNC010000005">
    <property type="protein sequence ID" value="MBL0372593.1"/>
    <property type="molecule type" value="Genomic_DNA"/>
</dbReference>
<dbReference type="GO" id="GO:0050482">
    <property type="term" value="P:arachidonate secretion"/>
    <property type="evidence" value="ECO:0007669"/>
    <property type="project" value="InterPro"/>
</dbReference>
<evidence type="ECO:0000313" key="3">
    <source>
        <dbReference type="Proteomes" id="UP000633219"/>
    </source>
</evidence>
<feature type="chain" id="PRO_5037872711" evidence="1">
    <location>
        <begin position="20"/>
        <end position="118"/>
    </location>
</feature>
<feature type="signal peptide" evidence="1">
    <location>
        <begin position="1"/>
        <end position="19"/>
    </location>
</feature>
<dbReference type="InterPro" id="IPR036444">
    <property type="entry name" value="PLipase_A2_dom_sf"/>
</dbReference>
<proteinExistence type="predicted"/>
<dbReference type="AlphaFoldDB" id="A0A937CPJ3"/>
<reference evidence="2" key="1">
    <citation type="submission" date="2021-01" db="EMBL/GenBank/DDBJ databases">
        <title>Rhizobium sp. strain KVB221 16S ribosomal RNA gene Genome sequencing and assembly.</title>
        <authorList>
            <person name="Kang M."/>
        </authorList>
    </citation>
    <scope>NUCLEOTIDE SEQUENCE</scope>
    <source>
        <strain evidence="2">KVB221</strain>
    </source>
</reference>
<dbReference type="RefSeq" id="WP_201657579.1">
    <property type="nucleotide sequence ID" value="NZ_JAEQNC010000005.1"/>
</dbReference>
<sequence length="118" mass="13245">MKRLVIAIAAAALATTALANPVPVTNTTKRPYKESKVYCNDAVLVKPSKGENIACYNHDACYSDPQGRSRMDCDEGYLRDMRLAGLETTGYIKFKALRNWGKTAWERCRENDKRQAAK</sequence>
<organism evidence="2 3">
    <name type="scientific">Rhizobium setariae</name>
    <dbReference type="NCBI Taxonomy" id="2801340"/>
    <lineage>
        <taxon>Bacteria</taxon>
        <taxon>Pseudomonadati</taxon>
        <taxon>Pseudomonadota</taxon>
        <taxon>Alphaproteobacteria</taxon>
        <taxon>Hyphomicrobiales</taxon>
        <taxon>Rhizobiaceae</taxon>
        <taxon>Rhizobium/Agrobacterium group</taxon>
        <taxon>Rhizobium</taxon>
    </lineage>
</organism>
<keyword evidence="3" id="KW-1185">Reference proteome</keyword>
<keyword evidence="1" id="KW-0732">Signal</keyword>
<comment type="caution">
    <text evidence="2">The sequence shown here is derived from an EMBL/GenBank/DDBJ whole genome shotgun (WGS) entry which is preliminary data.</text>
</comment>
<evidence type="ECO:0000313" key="2">
    <source>
        <dbReference type="EMBL" id="MBL0372593.1"/>
    </source>
</evidence>
<gene>
    <name evidence="2" type="ORF">JJB09_11190</name>
</gene>
<dbReference type="Proteomes" id="UP000633219">
    <property type="component" value="Unassembled WGS sequence"/>
</dbReference>